<organism evidence="1">
    <name type="scientific">Heterobasidion annosum</name>
    <name type="common">Root rot fungus</name>
    <name type="synonym">Polyporus annosus</name>
    <dbReference type="NCBI Taxonomy" id="13563"/>
    <lineage>
        <taxon>Eukaryota</taxon>
        <taxon>Fungi</taxon>
        <taxon>Dikarya</taxon>
        <taxon>Basidiomycota</taxon>
        <taxon>Agaricomycotina</taxon>
        <taxon>Agaricomycetes</taxon>
        <taxon>Russulales</taxon>
        <taxon>Bondarzewiaceae</taxon>
        <taxon>Heterobasidion</taxon>
        <taxon>Heterobasidion annosum species complex</taxon>
    </lineage>
</organism>
<feature type="non-terminal residue" evidence="1">
    <location>
        <position position="1"/>
    </location>
</feature>
<proteinExistence type="evidence at transcript level"/>
<reference evidence="1" key="1">
    <citation type="journal article" date="2008" name="Fungal Genet. Biol.">
        <title>Identification and analysis of differentially expressed Heterobasidion parviporum genes during natural colonization of Norway spruce stems.</title>
        <authorList>
            <person name="Yakovlev I.A."/>
            <person name="Hietala A.M."/>
            <person name="Steffenrem A."/>
            <person name="Solheim H."/>
            <person name="Fossdal C.G."/>
        </authorList>
    </citation>
    <scope>NUCLEOTIDE SEQUENCE</scope>
</reference>
<protein>
    <submittedName>
        <fullName evidence="1">Uncharacterized protein</fullName>
    </submittedName>
</protein>
<accession>B2BHT3</accession>
<dbReference type="AlphaFoldDB" id="B2BHT3"/>
<name>B2BHT3_HETAN</name>
<evidence type="ECO:0000313" key="1">
    <source>
        <dbReference type="EMBL" id="ACB69810.1"/>
    </source>
</evidence>
<sequence>RTSAVVSAITTKYRRSTRRFASPSSSSTCSCASYAGTAGIKSILTPPLINWGMLVQTRYSKIVVRTLDLFWDFGHVGHLISMLTVDLAAVVVDVSPTLFSHFALLCLPCFLLLHVYRSAARLLISPRTYLLCSLSLLSHCSPLYMRSLACSSLSPSSSITRTLLVVSRAPIHLVYIPSSDV</sequence>
<dbReference type="EMBL" id="EF514740">
    <property type="protein sequence ID" value="ACB69810.1"/>
    <property type="molecule type" value="mRNA"/>
</dbReference>